<organism evidence="2 3">
    <name type="scientific">Ravibacter arvi</name>
    <dbReference type="NCBI Taxonomy" id="2051041"/>
    <lineage>
        <taxon>Bacteria</taxon>
        <taxon>Pseudomonadati</taxon>
        <taxon>Bacteroidota</taxon>
        <taxon>Cytophagia</taxon>
        <taxon>Cytophagales</taxon>
        <taxon>Spirosomataceae</taxon>
        <taxon>Ravibacter</taxon>
    </lineage>
</organism>
<dbReference type="InterPro" id="IPR031329">
    <property type="entry name" value="NEUT/ALK_ceramidase_N"/>
</dbReference>
<sequence length="431" mass="48901">MNWQVGLSRRVITPKTDVWLAGYGTKRSPEGKLHDVWVKVMVLKDSRKRSRILVTTDHQGMSKTIYKRLFERVAKEFKVERADFMLTFSHNHSGPCLQDDLVDYYPSDSLQKQRVLDYTLWMEDQVIEAVREAWHHQQPAQLFKGEGLCTFAVNRRENKEAEVPAMLESGTPLKGPVDHAVPVLAIKSPKGRLLGVLFGYACHPTTLSHNLWSGDYPGYAQAGLEKQYPGAQAMFFNTCGGDQNPLPRRTVALCEKYGKMLADAVIQQLNTTLTPVSPALTTAFAYVQLDYEEVATREKLIPIAFGSQAIQARWAKRMVKKLDDGETFSPFYEYPVQAWQIGRELLLIGIGGEAVVDYSLRFKKEYPGSWVSGYTNEMAAYIPSRRVWEEDGYEGGAHLDEYGRPAWRWAGDIEDRIAATVKKLVEETRKP</sequence>
<gene>
    <name evidence="2" type="ORF">GCM10023091_05480</name>
</gene>
<evidence type="ECO:0000313" key="3">
    <source>
        <dbReference type="Proteomes" id="UP001501508"/>
    </source>
</evidence>
<dbReference type="EMBL" id="BAABEY010000002">
    <property type="protein sequence ID" value="GAA4432803.1"/>
    <property type="molecule type" value="Genomic_DNA"/>
</dbReference>
<dbReference type="Pfam" id="PF04734">
    <property type="entry name" value="Ceramidase_alk"/>
    <property type="match status" value="1"/>
</dbReference>
<dbReference type="Proteomes" id="UP001501508">
    <property type="component" value="Unassembled WGS sequence"/>
</dbReference>
<feature type="domain" description="Neutral/alkaline non-lysosomal ceramidase N-terminal" evidence="1">
    <location>
        <begin position="4"/>
        <end position="235"/>
    </location>
</feature>
<keyword evidence="3" id="KW-1185">Reference proteome</keyword>
<protein>
    <recommendedName>
        <fullName evidence="1">Neutral/alkaline non-lysosomal ceramidase N-terminal domain-containing protein</fullName>
    </recommendedName>
</protein>
<evidence type="ECO:0000313" key="2">
    <source>
        <dbReference type="EMBL" id="GAA4432803.1"/>
    </source>
</evidence>
<evidence type="ECO:0000259" key="1">
    <source>
        <dbReference type="Pfam" id="PF04734"/>
    </source>
</evidence>
<name>A0ABP8LPN8_9BACT</name>
<accession>A0ABP8LPN8</accession>
<reference evidence="3" key="1">
    <citation type="journal article" date="2019" name="Int. J. Syst. Evol. Microbiol.">
        <title>The Global Catalogue of Microorganisms (GCM) 10K type strain sequencing project: providing services to taxonomists for standard genome sequencing and annotation.</title>
        <authorList>
            <consortium name="The Broad Institute Genomics Platform"/>
            <consortium name="The Broad Institute Genome Sequencing Center for Infectious Disease"/>
            <person name="Wu L."/>
            <person name="Ma J."/>
        </authorList>
    </citation>
    <scope>NUCLEOTIDE SEQUENCE [LARGE SCALE GENOMIC DNA]</scope>
    <source>
        <strain evidence="3">JCM 31920</strain>
    </source>
</reference>
<proteinExistence type="predicted"/>
<comment type="caution">
    <text evidence="2">The sequence shown here is derived from an EMBL/GenBank/DDBJ whole genome shotgun (WGS) entry which is preliminary data.</text>
</comment>